<protein>
    <submittedName>
        <fullName evidence="1">Uncharacterized protein</fullName>
    </submittedName>
</protein>
<dbReference type="InterPro" id="IPR005312">
    <property type="entry name" value="DUF1759"/>
</dbReference>
<accession>A0A7D9L5F1</accession>
<evidence type="ECO:0000313" key="1">
    <source>
        <dbReference type="EMBL" id="CAB4025568.1"/>
    </source>
</evidence>
<dbReference type="Proteomes" id="UP001152795">
    <property type="component" value="Unassembled WGS sequence"/>
</dbReference>
<proteinExistence type="predicted"/>
<sequence length="234" mass="26683">MAASEAAGSRFARVDEEEINRIIEDAIPESTKRQTSWSIAIFREANRQSEAKASSKKLPKLSITKFDEKYENWLPFWNKFKPEIDSTDLSPVTQFAYLKELVEPRIRADIDGLPLTTEGYSRAKAILSGEYGKTSEIVNAYAQNILELPVVKDANPNEVDKFYKTLLYNVQSLKTLGKLERVNGMTRSVIDKLPGIKSDIVRGHREGWKDWGLAQLVKEMKVWRDINNPCNEES</sequence>
<keyword evidence="2" id="KW-1185">Reference proteome</keyword>
<feature type="non-terminal residue" evidence="1">
    <location>
        <position position="1"/>
    </location>
</feature>
<dbReference type="OrthoDB" id="5980834at2759"/>
<dbReference type="AlphaFoldDB" id="A0A7D9L5F1"/>
<dbReference type="EMBL" id="CACRXK020013680">
    <property type="protein sequence ID" value="CAB4025568.1"/>
    <property type="molecule type" value="Genomic_DNA"/>
</dbReference>
<dbReference type="PANTHER" id="PTHR22954">
    <property type="entry name" value="RETROVIRAL PROTEASE-RELATED"/>
    <property type="match status" value="1"/>
</dbReference>
<name>A0A7D9L5F1_PARCT</name>
<comment type="caution">
    <text evidence="1">The sequence shown here is derived from an EMBL/GenBank/DDBJ whole genome shotgun (WGS) entry which is preliminary data.</text>
</comment>
<dbReference type="Pfam" id="PF03564">
    <property type="entry name" value="DUF1759"/>
    <property type="match status" value="1"/>
</dbReference>
<organism evidence="1 2">
    <name type="scientific">Paramuricea clavata</name>
    <name type="common">Red gorgonian</name>
    <name type="synonym">Violescent sea-whip</name>
    <dbReference type="NCBI Taxonomy" id="317549"/>
    <lineage>
        <taxon>Eukaryota</taxon>
        <taxon>Metazoa</taxon>
        <taxon>Cnidaria</taxon>
        <taxon>Anthozoa</taxon>
        <taxon>Octocorallia</taxon>
        <taxon>Malacalcyonacea</taxon>
        <taxon>Plexauridae</taxon>
        <taxon>Paramuricea</taxon>
    </lineage>
</organism>
<evidence type="ECO:0000313" key="2">
    <source>
        <dbReference type="Proteomes" id="UP001152795"/>
    </source>
</evidence>
<gene>
    <name evidence="1" type="ORF">PACLA_8A047528</name>
</gene>
<reference evidence="1" key="1">
    <citation type="submission" date="2020-04" db="EMBL/GenBank/DDBJ databases">
        <authorList>
            <person name="Alioto T."/>
            <person name="Alioto T."/>
            <person name="Gomez Garrido J."/>
        </authorList>
    </citation>
    <scope>NUCLEOTIDE SEQUENCE</scope>
    <source>
        <strain evidence="1">A484AB</strain>
    </source>
</reference>
<dbReference type="PANTHER" id="PTHR22954:SF3">
    <property type="entry name" value="PROTEIN CBG08539"/>
    <property type="match status" value="1"/>
</dbReference>